<evidence type="ECO:0000256" key="1">
    <source>
        <dbReference type="SAM" id="MobiDB-lite"/>
    </source>
</evidence>
<keyword evidence="2" id="KW-0472">Membrane</keyword>
<keyword evidence="4" id="KW-1185">Reference proteome</keyword>
<dbReference type="AlphaFoldDB" id="A0A7I8W852"/>
<evidence type="ECO:0000313" key="4">
    <source>
        <dbReference type="Proteomes" id="UP000549394"/>
    </source>
</evidence>
<comment type="caution">
    <text evidence="3">The sequence shown here is derived from an EMBL/GenBank/DDBJ whole genome shotgun (WGS) entry which is preliminary data.</text>
</comment>
<sequence length="191" mass="22105">MSNETEESGTDAAEERESLNPEPAQSRPPQGNRRRRKKIYYIIVGVIVTILLISVGLLAVYFTLFRKKESKVVTEQDINMKVTTSSTNLTNPTNPTNSTNLKVNSLDQYFLAYMSDERYKDNIFTSRSWTKHFDNVKYYVLVFKNDSSSLLTEASNYRIKVETVVYGKLLFEENLEVVIYFKNIGGRKDKW</sequence>
<feature type="transmembrane region" description="Helical" evidence="2">
    <location>
        <begin position="39"/>
        <end position="64"/>
    </location>
</feature>
<accession>A0A7I8W852</accession>
<organism evidence="3 4">
    <name type="scientific">Dimorphilus gyrociliatus</name>
    <dbReference type="NCBI Taxonomy" id="2664684"/>
    <lineage>
        <taxon>Eukaryota</taxon>
        <taxon>Metazoa</taxon>
        <taxon>Spiralia</taxon>
        <taxon>Lophotrochozoa</taxon>
        <taxon>Annelida</taxon>
        <taxon>Polychaeta</taxon>
        <taxon>Polychaeta incertae sedis</taxon>
        <taxon>Dinophilidae</taxon>
        <taxon>Dimorphilus</taxon>
    </lineage>
</organism>
<evidence type="ECO:0000256" key="2">
    <source>
        <dbReference type="SAM" id="Phobius"/>
    </source>
</evidence>
<name>A0A7I8W852_9ANNE</name>
<dbReference type="EMBL" id="CAJFCJ010000020">
    <property type="protein sequence ID" value="CAD5124269.1"/>
    <property type="molecule type" value="Genomic_DNA"/>
</dbReference>
<keyword evidence="2" id="KW-1133">Transmembrane helix</keyword>
<keyword evidence="2" id="KW-0812">Transmembrane</keyword>
<reference evidence="3 4" key="1">
    <citation type="submission" date="2020-08" db="EMBL/GenBank/DDBJ databases">
        <authorList>
            <person name="Hejnol A."/>
        </authorList>
    </citation>
    <scope>NUCLEOTIDE SEQUENCE [LARGE SCALE GENOMIC DNA]</scope>
</reference>
<feature type="compositionally biased region" description="Acidic residues" evidence="1">
    <location>
        <begin position="1"/>
        <end position="12"/>
    </location>
</feature>
<protein>
    <submittedName>
        <fullName evidence="3">Uncharacterized protein</fullName>
    </submittedName>
</protein>
<feature type="region of interest" description="Disordered" evidence="1">
    <location>
        <begin position="1"/>
        <end position="32"/>
    </location>
</feature>
<dbReference type="Proteomes" id="UP000549394">
    <property type="component" value="Unassembled WGS sequence"/>
</dbReference>
<evidence type="ECO:0000313" key="3">
    <source>
        <dbReference type="EMBL" id="CAD5124269.1"/>
    </source>
</evidence>
<gene>
    <name evidence="3" type="ORF">DGYR_LOCUS11839</name>
</gene>
<proteinExistence type="predicted"/>